<proteinExistence type="predicted"/>
<reference evidence="1" key="1">
    <citation type="journal article" date="2015" name="Nature">
        <title>Complex archaea that bridge the gap between prokaryotes and eukaryotes.</title>
        <authorList>
            <person name="Spang A."/>
            <person name="Saw J.H."/>
            <person name="Jorgensen S.L."/>
            <person name="Zaremba-Niedzwiedzka K."/>
            <person name="Martijn J."/>
            <person name="Lind A.E."/>
            <person name="van Eijk R."/>
            <person name="Schleper C."/>
            <person name="Guy L."/>
            <person name="Ettema T.J."/>
        </authorList>
    </citation>
    <scope>NUCLEOTIDE SEQUENCE</scope>
</reference>
<sequence>MRKVLIEHTTRIFLEIWKESGYNKERCPLVKSLLDKILAGLETVNNSSGSIDNINLSAILETAARDLAKKYRKHCKKNYDINVEISSITGPIRPYGGLF</sequence>
<protein>
    <submittedName>
        <fullName evidence="1">Uncharacterized protein</fullName>
    </submittedName>
</protein>
<dbReference type="AlphaFoldDB" id="A0A0F9FND8"/>
<accession>A0A0F9FND8</accession>
<dbReference type="EMBL" id="LAZR01029695">
    <property type="protein sequence ID" value="KKL58800.1"/>
    <property type="molecule type" value="Genomic_DNA"/>
</dbReference>
<comment type="caution">
    <text evidence="1">The sequence shown here is derived from an EMBL/GenBank/DDBJ whole genome shotgun (WGS) entry which is preliminary data.</text>
</comment>
<evidence type="ECO:0000313" key="1">
    <source>
        <dbReference type="EMBL" id="KKL58800.1"/>
    </source>
</evidence>
<name>A0A0F9FND8_9ZZZZ</name>
<organism evidence="1">
    <name type="scientific">marine sediment metagenome</name>
    <dbReference type="NCBI Taxonomy" id="412755"/>
    <lineage>
        <taxon>unclassified sequences</taxon>
        <taxon>metagenomes</taxon>
        <taxon>ecological metagenomes</taxon>
    </lineage>
</organism>
<gene>
    <name evidence="1" type="ORF">LCGC14_2221700</name>
</gene>